<keyword evidence="2" id="KW-1185">Reference proteome</keyword>
<gene>
    <name evidence="1" type="ORF">L6164_022771</name>
</gene>
<name>A0ACB9MHI7_BAUVA</name>
<proteinExistence type="predicted"/>
<comment type="caution">
    <text evidence="1">The sequence shown here is derived from an EMBL/GenBank/DDBJ whole genome shotgun (WGS) entry which is preliminary data.</text>
</comment>
<evidence type="ECO:0000313" key="1">
    <source>
        <dbReference type="EMBL" id="KAI4323141.1"/>
    </source>
</evidence>
<dbReference type="EMBL" id="CM039434">
    <property type="protein sequence ID" value="KAI4323141.1"/>
    <property type="molecule type" value="Genomic_DNA"/>
</dbReference>
<accession>A0ACB9MHI7</accession>
<evidence type="ECO:0000313" key="2">
    <source>
        <dbReference type="Proteomes" id="UP000828941"/>
    </source>
</evidence>
<protein>
    <submittedName>
        <fullName evidence="1">Uncharacterized protein</fullName>
    </submittedName>
</protein>
<sequence>MMEHQVAACHCHMTLYDNLSLLLPWRLQMPFCSPLRQFYKQLVGFGVSNSTPATWHSEIRNGQNSSPLVSPACKVLDSLSLKDS</sequence>
<dbReference type="Proteomes" id="UP000828941">
    <property type="component" value="Chromosome 9"/>
</dbReference>
<reference evidence="1 2" key="1">
    <citation type="journal article" date="2022" name="DNA Res.">
        <title>Chromosomal-level genome assembly of the orchid tree Bauhinia variegata (Leguminosae; Cercidoideae) supports the allotetraploid origin hypothesis of Bauhinia.</title>
        <authorList>
            <person name="Zhong Y."/>
            <person name="Chen Y."/>
            <person name="Zheng D."/>
            <person name="Pang J."/>
            <person name="Liu Y."/>
            <person name="Luo S."/>
            <person name="Meng S."/>
            <person name="Qian L."/>
            <person name="Wei D."/>
            <person name="Dai S."/>
            <person name="Zhou R."/>
        </authorList>
    </citation>
    <scope>NUCLEOTIDE SEQUENCE [LARGE SCALE GENOMIC DNA]</scope>
    <source>
        <strain evidence="1">BV-YZ2020</strain>
    </source>
</reference>
<organism evidence="1 2">
    <name type="scientific">Bauhinia variegata</name>
    <name type="common">Purple orchid tree</name>
    <name type="synonym">Phanera variegata</name>
    <dbReference type="NCBI Taxonomy" id="167791"/>
    <lineage>
        <taxon>Eukaryota</taxon>
        <taxon>Viridiplantae</taxon>
        <taxon>Streptophyta</taxon>
        <taxon>Embryophyta</taxon>
        <taxon>Tracheophyta</taxon>
        <taxon>Spermatophyta</taxon>
        <taxon>Magnoliopsida</taxon>
        <taxon>eudicotyledons</taxon>
        <taxon>Gunneridae</taxon>
        <taxon>Pentapetalae</taxon>
        <taxon>rosids</taxon>
        <taxon>fabids</taxon>
        <taxon>Fabales</taxon>
        <taxon>Fabaceae</taxon>
        <taxon>Cercidoideae</taxon>
        <taxon>Cercideae</taxon>
        <taxon>Bauhiniinae</taxon>
        <taxon>Bauhinia</taxon>
    </lineage>
</organism>